<name>A0A1G6RQX6_9ACTN</name>
<feature type="region of interest" description="Disordered" evidence="1">
    <location>
        <begin position="202"/>
        <end position="234"/>
    </location>
</feature>
<protein>
    <submittedName>
        <fullName evidence="5">Htaa protein</fullName>
    </submittedName>
</protein>
<feature type="compositionally biased region" description="Gly residues" evidence="1">
    <location>
        <begin position="396"/>
        <end position="406"/>
    </location>
</feature>
<evidence type="ECO:0000256" key="3">
    <source>
        <dbReference type="SAM" id="SignalP"/>
    </source>
</evidence>
<keyword evidence="6" id="KW-1185">Reference proteome</keyword>
<dbReference type="OrthoDB" id="7210788at2"/>
<dbReference type="Pfam" id="PF04213">
    <property type="entry name" value="HtaA"/>
    <property type="match status" value="2"/>
</dbReference>
<evidence type="ECO:0000313" key="6">
    <source>
        <dbReference type="Proteomes" id="UP000198949"/>
    </source>
</evidence>
<dbReference type="RefSeq" id="WP_091028100.1">
    <property type="nucleotide sequence ID" value="NZ_FNAD01000001.1"/>
</dbReference>
<dbReference type="InterPro" id="IPR006311">
    <property type="entry name" value="TAT_signal"/>
</dbReference>
<accession>A0A1G6RQX6</accession>
<proteinExistence type="predicted"/>
<sequence>MKSPTRRRLAALAAVALGAGAVTGLAALPAQAQDATEYPIVDGSIDWGVKESFRSYVTGPIAGGAIAVEDGAVQNTDGTFTFGGVTGVNDLPGQEIDAQSTGGVHFTGHHGQLDMLIENVRTVTDTISYTGALYADVTSSGVFFDDVHFGDIDASGSWTWIDGYTTLTDAPVTLTADGAEAFAGFYEAGQALDPVTVAVEIDTDPGEEPSSEDPSSDDPGGEDPSGTPATVYEVTGGDADWGVKESYRDYVVGPIADGEITVVDPATLNSDETFHFPNASGAFTAETCALDASFEGGVNFFGHGGEMDLDVADLSVKSADGALALYSGETRIADVDVAELAISGGQISVAGAGAAVAADGVDFFGGFYTEGTALDPVSFTVELADAPDTACEPTGNPGGGGNGGGDNTADTSGAGSPKLPVTGSPLTYVLAAAAALLVAGVAVMVLARRRALANGV</sequence>
<dbReference type="STRING" id="58114.SAMN05216270_101617"/>
<keyword evidence="2" id="KW-0812">Transmembrane</keyword>
<dbReference type="InterPro" id="IPR007331">
    <property type="entry name" value="Htaa"/>
</dbReference>
<feature type="domain" description="Htaa" evidence="4">
    <location>
        <begin position="237"/>
        <end position="380"/>
    </location>
</feature>
<evidence type="ECO:0000256" key="2">
    <source>
        <dbReference type="SAM" id="Phobius"/>
    </source>
</evidence>
<feature type="chain" id="PRO_5011602873" evidence="3">
    <location>
        <begin position="33"/>
        <end position="456"/>
    </location>
</feature>
<feature type="domain" description="Htaa" evidence="4">
    <location>
        <begin position="42"/>
        <end position="197"/>
    </location>
</feature>
<feature type="signal peptide" evidence="3">
    <location>
        <begin position="1"/>
        <end position="32"/>
    </location>
</feature>
<dbReference type="EMBL" id="FNAD01000001">
    <property type="protein sequence ID" value="SDD07062.1"/>
    <property type="molecule type" value="Genomic_DNA"/>
</dbReference>
<dbReference type="Proteomes" id="UP000198949">
    <property type="component" value="Unassembled WGS sequence"/>
</dbReference>
<keyword evidence="2" id="KW-0472">Membrane</keyword>
<feature type="compositionally biased region" description="Acidic residues" evidence="1">
    <location>
        <begin position="202"/>
        <end position="221"/>
    </location>
</feature>
<keyword evidence="2" id="KW-1133">Transmembrane helix</keyword>
<evidence type="ECO:0000256" key="1">
    <source>
        <dbReference type="SAM" id="MobiDB-lite"/>
    </source>
</evidence>
<feature type="region of interest" description="Disordered" evidence="1">
    <location>
        <begin position="388"/>
        <end position="417"/>
    </location>
</feature>
<evidence type="ECO:0000313" key="5">
    <source>
        <dbReference type="EMBL" id="SDD07062.1"/>
    </source>
</evidence>
<gene>
    <name evidence="5" type="ORF">SAMN05216270_101617</name>
</gene>
<feature type="transmembrane region" description="Helical" evidence="2">
    <location>
        <begin position="426"/>
        <end position="447"/>
    </location>
</feature>
<keyword evidence="3" id="KW-0732">Signal</keyword>
<reference evidence="6" key="1">
    <citation type="submission" date="2016-10" db="EMBL/GenBank/DDBJ databases">
        <authorList>
            <person name="Varghese N."/>
            <person name="Submissions S."/>
        </authorList>
    </citation>
    <scope>NUCLEOTIDE SEQUENCE [LARGE SCALE GENOMIC DNA]</scope>
    <source>
        <strain evidence="6">CGMCC 4.3516</strain>
    </source>
</reference>
<organism evidence="5 6">
    <name type="scientific">Glycomyces harbinensis</name>
    <dbReference type="NCBI Taxonomy" id="58114"/>
    <lineage>
        <taxon>Bacteria</taxon>
        <taxon>Bacillati</taxon>
        <taxon>Actinomycetota</taxon>
        <taxon>Actinomycetes</taxon>
        <taxon>Glycomycetales</taxon>
        <taxon>Glycomycetaceae</taxon>
        <taxon>Glycomyces</taxon>
    </lineage>
</organism>
<dbReference type="AlphaFoldDB" id="A0A1G6RQX6"/>
<evidence type="ECO:0000259" key="4">
    <source>
        <dbReference type="Pfam" id="PF04213"/>
    </source>
</evidence>
<dbReference type="PROSITE" id="PS51318">
    <property type="entry name" value="TAT"/>
    <property type="match status" value="1"/>
</dbReference>